<proteinExistence type="inferred from homology"/>
<dbReference type="Pfam" id="PF03816">
    <property type="entry name" value="LytR_cpsA_psr"/>
    <property type="match status" value="1"/>
</dbReference>
<evidence type="ECO:0000256" key="2">
    <source>
        <dbReference type="SAM" id="MobiDB-lite"/>
    </source>
</evidence>
<comment type="similarity">
    <text evidence="1">Belongs to the LytR/CpsA/Psr (LCP) family.</text>
</comment>
<keyword evidence="3" id="KW-0812">Transmembrane</keyword>
<keyword evidence="3" id="KW-1133">Transmembrane helix</keyword>
<sequence>MAAQSAPGHADAPSPGASGGDSVPGPQDTAPAGAQAATQAAVLTREAPESPDTTPPGVRPGQAAGASRGPAGSAQKGRPRFAKPLTPAGLIGWTALSAILPGTAHLRAGHRRTGYILLGIFGLLLATAVVSGFIIANNAGFLTRDSTLTTGVVLAIVGGLAWFLLLLSSYISLKPERLSGRGQIVSGIVVGVLCVSVMAPFALTASTVLTIQDAADAIFPSEGEDPVATPIKHEDPWGGRERVNFLLVGGDGAGNREGIRTDSMTVASVHIKTGNTAMFSLPRNLQHVHFPTGTALGKRFPNGFMRELPNGGLLNEVWQYAEDHPEVMPGKKDGQRGPRALMDAIGHTLNLKIDYYALVNMYGFAHLVDAIGGLKIKVERDIPWGGLYGTAGTIKAGYRTLSGEEALWYGRSRVGSDDFSRMARQRCVIGAFAQQATPSVVLTNFVKIASVAKRMARTNIPRELLEHIAELGLKVKDARIVSLQFVPPEFYTGSPDWQKIRTATARTLRQSVQPTRRPQAAPASPGASGTTPAPGASSATPAPGASGVTPSPTPTRTRVAAAKPSQTPTQNGKNAQSLSEICGF</sequence>
<feature type="transmembrane region" description="Helical" evidence="3">
    <location>
        <begin position="184"/>
        <end position="203"/>
    </location>
</feature>
<dbReference type="Proteomes" id="UP001500831">
    <property type="component" value="Unassembled WGS sequence"/>
</dbReference>
<gene>
    <name evidence="5" type="ORF">GCM10010517_28320</name>
</gene>
<reference evidence="6" key="1">
    <citation type="journal article" date="2019" name="Int. J. Syst. Evol. Microbiol.">
        <title>The Global Catalogue of Microorganisms (GCM) 10K type strain sequencing project: providing services to taxonomists for standard genome sequencing and annotation.</title>
        <authorList>
            <consortium name="The Broad Institute Genomics Platform"/>
            <consortium name="The Broad Institute Genome Sequencing Center for Infectious Disease"/>
            <person name="Wu L."/>
            <person name="Ma J."/>
        </authorList>
    </citation>
    <scope>NUCLEOTIDE SEQUENCE [LARGE SCALE GENOMIC DNA]</scope>
    <source>
        <strain evidence="6">JCM 6242</strain>
    </source>
</reference>
<keyword evidence="3" id="KW-0472">Membrane</keyword>
<evidence type="ECO:0000256" key="1">
    <source>
        <dbReference type="ARBA" id="ARBA00006068"/>
    </source>
</evidence>
<dbReference type="InterPro" id="IPR004474">
    <property type="entry name" value="LytR_CpsA_psr"/>
</dbReference>
<organism evidence="5 6">
    <name type="scientific">Streptosporangium fragile</name>
    <dbReference type="NCBI Taxonomy" id="46186"/>
    <lineage>
        <taxon>Bacteria</taxon>
        <taxon>Bacillati</taxon>
        <taxon>Actinomycetota</taxon>
        <taxon>Actinomycetes</taxon>
        <taxon>Streptosporangiales</taxon>
        <taxon>Streptosporangiaceae</taxon>
        <taxon>Streptosporangium</taxon>
    </lineage>
</organism>
<feature type="compositionally biased region" description="Polar residues" evidence="2">
    <location>
        <begin position="564"/>
        <end position="584"/>
    </location>
</feature>
<dbReference type="NCBIfam" id="TIGR00350">
    <property type="entry name" value="lytR_cpsA_psr"/>
    <property type="match status" value="1"/>
</dbReference>
<feature type="compositionally biased region" description="Low complexity" evidence="2">
    <location>
        <begin position="59"/>
        <end position="75"/>
    </location>
</feature>
<evidence type="ECO:0000256" key="3">
    <source>
        <dbReference type="SAM" id="Phobius"/>
    </source>
</evidence>
<dbReference type="InterPro" id="IPR050922">
    <property type="entry name" value="LytR/CpsA/Psr_CW_biosynth"/>
</dbReference>
<feature type="transmembrane region" description="Helical" evidence="3">
    <location>
        <begin position="115"/>
        <end position="136"/>
    </location>
</feature>
<feature type="transmembrane region" description="Helical" evidence="3">
    <location>
        <begin position="148"/>
        <end position="172"/>
    </location>
</feature>
<keyword evidence="6" id="KW-1185">Reference proteome</keyword>
<accession>A0ABP6IEX8</accession>
<evidence type="ECO:0000313" key="6">
    <source>
        <dbReference type="Proteomes" id="UP001500831"/>
    </source>
</evidence>
<name>A0ABP6IEX8_9ACTN</name>
<evidence type="ECO:0000259" key="4">
    <source>
        <dbReference type="Pfam" id="PF03816"/>
    </source>
</evidence>
<feature type="domain" description="Cell envelope-related transcriptional attenuator" evidence="4">
    <location>
        <begin position="260"/>
        <end position="436"/>
    </location>
</feature>
<dbReference type="EMBL" id="BAAAVI010000017">
    <property type="protein sequence ID" value="GAA2868504.1"/>
    <property type="molecule type" value="Genomic_DNA"/>
</dbReference>
<dbReference type="Gene3D" id="3.40.630.190">
    <property type="entry name" value="LCP protein"/>
    <property type="match status" value="1"/>
</dbReference>
<dbReference type="PANTHER" id="PTHR33392">
    <property type="entry name" value="POLYISOPRENYL-TEICHOIC ACID--PEPTIDOGLYCAN TEICHOIC ACID TRANSFERASE TAGU"/>
    <property type="match status" value="1"/>
</dbReference>
<feature type="compositionally biased region" description="Low complexity" evidence="2">
    <location>
        <begin position="520"/>
        <end position="562"/>
    </location>
</feature>
<dbReference type="PANTHER" id="PTHR33392:SF6">
    <property type="entry name" value="POLYISOPRENYL-TEICHOIC ACID--PEPTIDOGLYCAN TEICHOIC ACID TRANSFERASE TAGU"/>
    <property type="match status" value="1"/>
</dbReference>
<feature type="region of interest" description="Disordered" evidence="2">
    <location>
        <begin position="1"/>
        <end position="80"/>
    </location>
</feature>
<evidence type="ECO:0000313" key="5">
    <source>
        <dbReference type="EMBL" id="GAA2868504.1"/>
    </source>
</evidence>
<comment type="caution">
    <text evidence="5">The sequence shown here is derived from an EMBL/GenBank/DDBJ whole genome shotgun (WGS) entry which is preliminary data.</text>
</comment>
<protein>
    <recommendedName>
        <fullName evidence="4">Cell envelope-related transcriptional attenuator domain-containing protein</fullName>
    </recommendedName>
</protein>
<feature type="compositionally biased region" description="Low complexity" evidence="2">
    <location>
        <begin position="24"/>
        <end position="41"/>
    </location>
</feature>
<feature type="region of interest" description="Disordered" evidence="2">
    <location>
        <begin position="508"/>
        <end position="584"/>
    </location>
</feature>